<comment type="caution">
    <text evidence="5">The sequence shown here is derived from an EMBL/GenBank/DDBJ whole genome shotgun (WGS) entry which is preliminary data.</text>
</comment>
<organism evidence="5">
    <name type="scientific">Candidatus Methanofastidiosum methylothiophilum</name>
    <dbReference type="NCBI Taxonomy" id="1705564"/>
    <lineage>
        <taxon>Archaea</taxon>
        <taxon>Methanobacteriati</taxon>
        <taxon>Methanobacteriota</taxon>
        <taxon>Stenosarchaea group</taxon>
        <taxon>Candidatus Methanofastidiosia</taxon>
        <taxon>Candidatus Methanofastidiosales</taxon>
        <taxon>Candidatus Methanofastidiosaceae</taxon>
        <taxon>Candidatus Methanofastidiosum</taxon>
    </lineage>
</organism>
<accession>A0A150JFP7</accession>
<keyword evidence="2" id="KW-0472">Membrane</keyword>
<accession>A0A150JP13</accession>
<accession>A0A150JCT7</accession>
<evidence type="ECO:0000256" key="1">
    <source>
        <dbReference type="ARBA" id="ARBA00007458"/>
    </source>
</evidence>
<dbReference type="Gene3D" id="3.10.620.30">
    <property type="match status" value="1"/>
</dbReference>
<dbReference type="AlphaFoldDB" id="A0A150JP13"/>
<feature type="transmembrane region" description="Helical" evidence="2">
    <location>
        <begin position="15"/>
        <end position="34"/>
    </location>
</feature>
<evidence type="ECO:0000256" key="2">
    <source>
        <dbReference type="SAM" id="Phobius"/>
    </source>
</evidence>
<name>A0A150JP13_9EURY</name>
<dbReference type="EMBL" id="LNJE01000001">
    <property type="protein sequence ID" value="KYC58554.1"/>
    <property type="molecule type" value="Genomic_DNA"/>
</dbReference>
<reference evidence="5 6" key="1">
    <citation type="journal article" date="2016" name="ISME J.">
        <title>Chasing the elusive Euryarchaeota class WSA2: genomes reveal a uniquely fastidious methyl-reducing methanogen.</title>
        <authorList>
            <person name="Nobu M.K."/>
            <person name="Narihiro T."/>
            <person name="Kuroda K."/>
            <person name="Mei R."/>
            <person name="Liu W.T."/>
        </authorList>
    </citation>
    <scope>NUCLEOTIDE SEQUENCE [LARGE SCALE GENOMIC DNA]</scope>
    <source>
        <strain evidence="4">ADurb1013_Bin02101</strain>
        <strain evidence="5">ADurb1213_Bin02801</strain>
    </source>
</reference>
<dbReference type="Pfam" id="PF04473">
    <property type="entry name" value="DUF553"/>
    <property type="match status" value="1"/>
</dbReference>
<evidence type="ECO:0000313" key="5">
    <source>
        <dbReference type="EMBL" id="KYC58554.1"/>
    </source>
</evidence>
<comment type="similarity">
    <text evidence="1">Belongs to the UPF0252 family.</text>
</comment>
<evidence type="ECO:0000259" key="3">
    <source>
        <dbReference type="Pfam" id="PF04473"/>
    </source>
</evidence>
<evidence type="ECO:0000313" key="4">
    <source>
        <dbReference type="EMBL" id="KYC54734.1"/>
    </source>
</evidence>
<proteinExistence type="inferred from homology"/>
<sequence length="307" mass="35879">MAIEKTQNKRTPKKWFVIPLIFIAVFIFVDNFFFTDYYSSGPPSPPTLDQNATEVQIQGYAERIHDLEKLLSTTQEENEQLLVYQRLFINSQKRSSLILQRYSQKIKRNIVEDQRNMGVFITPDSKGVIQINKEIPQKNFLFNSYNYLIDNFYYYYDPFTRTSEGTQEWTNIKAYDLKNEKWIELKLRDSVILDNFPDIVFYPDETIDFGGGDCEDFAILYTSMAINKGYSAYVYIVDIDKNGIQLLHALSIVDDRILVDVPSKLYIEGKNEGDLFAKYIKAIKAEKVTVINSFNDKEFSNIKKTYT</sequence>
<dbReference type="InterPro" id="IPR007562">
    <property type="entry name" value="Transglutaminase-like_domain"/>
</dbReference>
<dbReference type="EMBL" id="LNJB01000008">
    <property type="protein sequence ID" value="KYC54734.1"/>
    <property type="molecule type" value="Genomic_DNA"/>
</dbReference>
<feature type="domain" description="Transglutaminase-like" evidence="3">
    <location>
        <begin position="166"/>
        <end position="253"/>
    </location>
</feature>
<dbReference type="Proteomes" id="UP000092420">
    <property type="component" value="Unassembled WGS sequence"/>
</dbReference>
<gene>
    <name evidence="4" type="ORF">AN188_00774</name>
    <name evidence="5" type="ORF">APG09_00026</name>
</gene>
<protein>
    <recommendedName>
        <fullName evidence="3">Transglutaminase-like domain-containing protein</fullName>
    </recommendedName>
</protein>
<keyword evidence="2" id="KW-0812">Transmembrane</keyword>
<keyword evidence="2" id="KW-1133">Transmembrane helix</keyword>
<evidence type="ECO:0000313" key="6">
    <source>
        <dbReference type="Proteomes" id="UP000092420"/>
    </source>
</evidence>